<feature type="domain" description="Saccharopine dehydrogenase NADP binding" evidence="1">
    <location>
        <begin position="4"/>
        <end position="102"/>
    </location>
</feature>
<name>A0A6I6MKF4_9CAUL</name>
<dbReference type="InterPro" id="IPR036291">
    <property type="entry name" value="NAD(P)-bd_dom_sf"/>
</dbReference>
<proteinExistence type="predicted"/>
<accession>A0A6I6MKF4</accession>
<organism evidence="3 4">
    <name type="scientific">Terricaulis silvestris</name>
    <dbReference type="NCBI Taxonomy" id="2686094"/>
    <lineage>
        <taxon>Bacteria</taxon>
        <taxon>Pseudomonadati</taxon>
        <taxon>Pseudomonadota</taxon>
        <taxon>Alphaproteobacteria</taxon>
        <taxon>Caulobacterales</taxon>
        <taxon>Caulobacteraceae</taxon>
        <taxon>Terricaulis</taxon>
    </lineage>
</organism>
<evidence type="ECO:0000313" key="3">
    <source>
        <dbReference type="EMBL" id="QGZ93444.1"/>
    </source>
</evidence>
<dbReference type="AlphaFoldDB" id="A0A6I6MKF4"/>
<dbReference type="PANTHER" id="PTHR43796">
    <property type="entry name" value="CARBOXYNORSPERMIDINE SYNTHASE"/>
    <property type="match status" value="1"/>
</dbReference>
<evidence type="ECO:0000259" key="1">
    <source>
        <dbReference type="Pfam" id="PF03435"/>
    </source>
</evidence>
<dbReference type="Proteomes" id="UP000431269">
    <property type="component" value="Chromosome"/>
</dbReference>
<feature type="domain" description="DUF4166" evidence="2">
    <location>
        <begin position="384"/>
        <end position="539"/>
    </location>
</feature>
<keyword evidence="4" id="KW-1185">Reference proteome</keyword>
<dbReference type="Gene3D" id="3.40.50.720">
    <property type="entry name" value="NAD(P)-binding Rossmann-like Domain"/>
    <property type="match status" value="1"/>
</dbReference>
<dbReference type="SUPFAM" id="SSF51735">
    <property type="entry name" value="NAD(P)-binding Rossmann-fold domains"/>
    <property type="match status" value="1"/>
</dbReference>
<dbReference type="RefSeq" id="WP_158764448.1">
    <property type="nucleotide sequence ID" value="NZ_CP047045.1"/>
</dbReference>
<dbReference type="PANTHER" id="PTHR43796:SF2">
    <property type="entry name" value="CARBOXYNORSPERMIDINE SYNTHASE"/>
    <property type="match status" value="1"/>
</dbReference>
<dbReference type="KEGG" id="tsv:DSM104635_00254"/>
<dbReference type="InterPro" id="IPR005097">
    <property type="entry name" value="Sacchrp_dh_NADP-bd"/>
</dbReference>
<dbReference type="Pfam" id="PF03435">
    <property type="entry name" value="Sacchrp_dh_NADP"/>
    <property type="match status" value="1"/>
</dbReference>
<evidence type="ECO:0000259" key="2">
    <source>
        <dbReference type="Pfam" id="PF13761"/>
    </source>
</evidence>
<reference evidence="4" key="1">
    <citation type="submission" date="2019-12" db="EMBL/GenBank/DDBJ databases">
        <title>Complete genome of Terracaulis silvestris 0127_4.</title>
        <authorList>
            <person name="Vieira S."/>
            <person name="Riedel T."/>
            <person name="Sproer C."/>
            <person name="Pascual J."/>
            <person name="Boedeker C."/>
            <person name="Overmann J."/>
        </authorList>
    </citation>
    <scope>NUCLEOTIDE SEQUENCE [LARGE SCALE GENOMIC DNA]</scope>
    <source>
        <strain evidence="4">0127_4</strain>
    </source>
</reference>
<dbReference type="Pfam" id="PF13761">
    <property type="entry name" value="DUF4166"/>
    <property type="match status" value="1"/>
</dbReference>
<dbReference type="EMBL" id="CP047045">
    <property type="protein sequence ID" value="QGZ93444.1"/>
    <property type="molecule type" value="Genomic_DNA"/>
</dbReference>
<gene>
    <name evidence="3" type="ORF">DSM104635_00254</name>
</gene>
<dbReference type="InterPro" id="IPR025311">
    <property type="entry name" value="DUF4166"/>
</dbReference>
<sequence>MKRVVIVGGSGVFGRRLAEGLHASTSSYIILAGRSLERAQRAATDLGTPEAIALDRDTATADVLRALRADLIIDAAGPFQGADLRFTRAVIEAGANYIDLADARDFVAAFPSLDALARQHGVAAITGASSTPALTHAVLDQLRAGWRRLDIVRTGIAPANKMDRGPAVMKAILGWVGAPVRVFEDGAWRERVGWSDCGVFEVPKLGRRRFALTEVPDLDLIPARYAPRDTALFMAGLELPLMQRAMQFVAALRRWRIIPNPVRLADLLRRAGNLLLPFGTDRGGMIVEALGRDAEDRPVFARWSMFAPNGQGPYTPTFAALLMAQRFIAGDPPPPGARPCVGMLTLDEFEPAFARHGFTTQIDVTPLQAPFETALGATFDNAAPAVRAAHRAGPVTRLRGEARVQGAISPLAWLAARLFGMPRSAERIPVRVTMRLDPNKETWTRRFGDRLMESRLRAVAPGIVRESFGPFGFDMQLSVAGGVLSMTIIGWRIGPIPLPAFLAPRSTATESADEQGRFRFDVPIALPLIGRLTHYSGWLALEEVEAAPAPSERETA</sequence>
<protein>
    <submittedName>
        <fullName evidence="3">Saccharopine dehydrogenase</fullName>
    </submittedName>
</protein>
<evidence type="ECO:0000313" key="4">
    <source>
        <dbReference type="Proteomes" id="UP000431269"/>
    </source>
</evidence>